<dbReference type="SUPFAM" id="SSF54637">
    <property type="entry name" value="Thioesterase/thiol ester dehydrase-isomerase"/>
    <property type="match status" value="1"/>
</dbReference>
<dbReference type="GO" id="GO:0016829">
    <property type="term" value="F:lyase activity"/>
    <property type="evidence" value="ECO:0007669"/>
    <property type="project" value="UniProtKB-KW"/>
</dbReference>
<dbReference type="AlphaFoldDB" id="V6KA80"/>
<dbReference type="Proteomes" id="UP000017984">
    <property type="component" value="Chromosome"/>
</dbReference>
<evidence type="ECO:0000256" key="2">
    <source>
        <dbReference type="ARBA" id="ARBA00023239"/>
    </source>
</evidence>
<name>V6KA80_STRRC</name>
<evidence type="ECO:0000259" key="3">
    <source>
        <dbReference type="Pfam" id="PF22818"/>
    </source>
</evidence>
<dbReference type="HOGENOM" id="CLU_078912_4_0_11"/>
<accession>V6KA80</accession>
<reference evidence="4 5" key="1">
    <citation type="journal article" date="2014" name="Genome Announc.">
        <title>Draft Genome Sequence of Streptomyces roseochromogenes subsp. oscitans DS 12.976, Producer of the Aminocoumarin Antibiotic Clorobiocin.</title>
        <authorList>
            <person name="Ruckert C."/>
            <person name="Kalinowski J."/>
            <person name="Heide L."/>
            <person name="Apel A.K."/>
        </authorList>
    </citation>
    <scope>NUCLEOTIDE SEQUENCE [LARGE SCALE GENOMIC DNA]</scope>
    <source>
        <strain evidence="4 5">DS 12.976</strain>
    </source>
</reference>
<comment type="caution">
    <text evidence="4">The sequence shown here is derived from an EMBL/GenBank/DDBJ whole genome shotgun (WGS) entry which is preliminary data.</text>
</comment>
<evidence type="ECO:0000313" key="4">
    <source>
        <dbReference type="EMBL" id="EST29042.1"/>
    </source>
</evidence>
<dbReference type="InterPro" id="IPR013114">
    <property type="entry name" value="FabA_FabZ"/>
</dbReference>
<dbReference type="OrthoDB" id="9787658at2"/>
<feature type="domain" description="ApeI dehydratase-like" evidence="3">
    <location>
        <begin position="20"/>
        <end position="106"/>
    </location>
</feature>
<dbReference type="PATRIC" id="fig|1352936.5.peg.4507"/>
<organism evidence="4 5">
    <name type="scientific">Streptomyces roseochromogenus subsp. oscitans DS 12.976</name>
    <dbReference type="NCBI Taxonomy" id="1352936"/>
    <lineage>
        <taxon>Bacteria</taxon>
        <taxon>Bacillati</taxon>
        <taxon>Actinomycetota</taxon>
        <taxon>Actinomycetes</taxon>
        <taxon>Kitasatosporales</taxon>
        <taxon>Streptomycetaceae</taxon>
        <taxon>Streptomyces</taxon>
    </lineage>
</organism>
<keyword evidence="5" id="KW-1185">Reference proteome</keyword>
<dbReference type="STRING" id="1352936.M878_21520"/>
<comment type="similarity">
    <text evidence="1">Belongs to the thioester dehydratase family. FabZ subfamily.</text>
</comment>
<evidence type="ECO:0000313" key="5">
    <source>
        <dbReference type="Proteomes" id="UP000017984"/>
    </source>
</evidence>
<sequence>MPEARRRAAPLDAVDDIVQVSDSEITATKSVHAGDPYLEGHYPDFTIYPGVFIMESVNQTVDAYVARTFGADRIADLTTVTSARFTSPVLPGDTLQVSCKLVVQGDDLAVDANCRNALGEAAARLKLVYRITDGGIR</sequence>
<dbReference type="EMBL" id="AWQX01000186">
    <property type="protein sequence ID" value="EST29042.1"/>
    <property type="molecule type" value="Genomic_DNA"/>
</dbReference>
<dbReference type="PANTHER" id="PTHR30272">
    <property type="entry name" value="3-HYDROXYACYL-[ACYL-CARRIER-PROTEIN] DEHYDRATASE"/>
    <property type="match status" value="1"/>
</dbReference>
<dbReference type="Gene3D" id="3.10.129.10">
    <property type="entry name" value="Hotdog Thioesterase"/>
    <property type="match status" value="1"/>
</dbReference>
<proteinExistence type="inferred from homology"/>
<dbReference type="PANTHER" id="PTHR30272:SF1">
    <property type="entry name" value="3-HYDROXYACYL-[ACYL-CARRIER-PROTEIN] DEHYDRATASE"/>
    <property type="match status" value="1"/>
</dbReference>
<dbReference type="RefSeq" id="WP_023548490.1">
    <property type="nucleotide sequence ID" value="NZ_CM002285.1"/>
</dbReference>
<evidence type="ECO:0000256" key="1">
    <source>
        <dbReference type="ARBA" id="ARBA00009174"/>
    </source>
</evidence>
<gene>
    <name evidence="4" type="ORF">M878_21520</name>
</gene>
<dbReference type="InterPro" id="IPR029069">
    <property type="entry name" value="HotDog_dom_sf"/>
</dbReference>
<dbReference type="Pfam" id="PF22818">
    <property type="entry name" value="ApeI-like"/>
    <property type="match status" value="1"/>
</dbReference>
<protein>
    <recommendedName>
        <fullName evidence="3">ApeI dehydratase-like domain-containing protein</fullName>
    </recommendedName>
</protein>
<keyword evidence="2" id="KW-0456">Lyase</keyword>
<dbReference type="InterPro" id="IPR054545">
    <property type="entry name" value="ApeI-like"/>
</dbReference>